<feature type="region of interest" description="Disordered" evidence="1">
    <location>
        <begin position="221"/>
        <end position="290"/>
    </location>
</feature>
<protein>
    <submittedName>
        <fullName evidence="2">Multidrug resistance protein MdtC</fullName>
    </submittedName>
</protein>
<feature type="region of interest" description="Disordered" evidence="1">
    <location>
        <begin position="304"/>
        <end position="323"/>
    </location>
</feature>
<evidence type="ECO:0000313" key="3">
    <source>
        <dbReference type="Proteomes" id="UP001431209"/>
    </source>
</evidence>
<gene>
    <name evidence="2" type="ORF">AKO1_009710</name>
</gene>
<organism evidence="2 3">
    <name type="scientific">Acrasis kona</name>
    <dbReference type="NCBI Taxonomy" id="1008807"/>
    <lineage>
        <taxon>Eukaryota</taxon>
        <taxon>Discoba</taxon>
        <taxon>Heterolobosea</taxon>
        <taxon>Tetramitia</taxon>
        <taxon>Eutetramitia</taxon>
        <taxon>Acrasidae</taxon>
        <taxon>Acrasis</taxon>
    </lineage>
</organism>
<evidence type="ECO:0000313" key="2">
    <source>
        <dbReference type="EMBL" id="KAL0491057.1"/>
    </source>
</evidence>
<dbReference type="Proteomes" id="UP001431209">
    <property type="component" value="Unassembled WGS sequence"/>
</dbReference>
<proteinExistence type="predicted"/>
<dbReference type="AlphaFoldDB" id="A0AAW2ZMH1"/>
<name>A0AAW2ZMH1_9EUKA</name>
<keyword evidence="3" id="KW-1185">Reference proteome</keyword>
<comment type="caution">
    <text evidence="2">The sequence shown here is derived from an EMBL/GenBank/DDBJ whole genome shotgun (WGS) entry which is preliminary data.</text>
</comment>
<dbReference type="EMBL" id="JAOPGA020001753">
    <property type="protein sequence ID" value="KAL0491057.1"/>
    <property type="molecule type" value="Genomic_DNA"/>
</dbReference>
<reference evidence="2 3" key="1">
    <citation type="submission" date="2024-03" db="EMBL/GenBank/DDBJ databases">
        <title>The Acrasis kona genome and developmental transcriptomes reveal deep origins of eukaryotic multicellular pathways.</title>
        <authorList>
            <person name="Sheikh S."/>
            <person name="Fu C.-J."/>
            <person name="Brown M.W."/>
            <person name="Baldauf S.L."/>
        </authorList>
    </citation>
    <scope>NUCLEOTIDE SEQUENCE [LARGE SCALE GENOMIC DNA]</scope>
    <source>
        <strain evidence="2 3">ATCC MYA-3509</strain>
    </source>
</reference>
<accession>A0AAW2ZMH1</accession>
<sequence>MSVKAMADVCTDYTSSMMQLLTRMNQIHPLASSEDIEKNLSIQEELPVCNEAVELENDITNYYPQDCNSMAFENLLVPSSPSSLQSLLAHDEDDLFEFQHNLFENEDFTSRQVQPEDLCAKRKREEQVLEVQSKKFKFDEFYNDVKHEPISPNLPSDQYLMGALLGMDQEHQQILLNTAFVDQQSGQRYQVMNLEQYMQLAPFFNSINGEAPIVNYVSTQEDTQVITKEPPSPTSSKKRKPKLAPLNVSSETETENIAVASTPNQDEEVADTTHIKSKTKRRKKEFDENGNPIKLLVCRGGIKRKNKKREPGDEYQMKFKLRA</sequence>
<evidence type="ECO:0000256" key="1">
    <source>
        <dbReference type="SAM" id="MobiDB-lite"/>
    </source>
</evidence>